<evidence type="ECO:0000313" key="2">
    <source>
        <dbReference type="Proteomes" id="UP000036449"/>
    </source>
</evidence>
<proteinExistence type="predicted"/>
<dbReference type="PATRIC" id="fig|1187852.3.peg.3632"/>
<gene>
    <name evidence="1" type="ORF">VQ03_04700</name>
</gene>
<dbReference type="Proteomes" id="UP000036449">
    <property type="component" value="Unassembled WGS sequence"/>
</dbReference>
<protein>
    <submittedName>
        <fullName evidence="1">Uncharacterized protein</fullName>
    </submittedName>
</protein>
<evidence type="ECO:0000313" key="1">
    <source>
        <dbReference type="EMBL" id="KMO44226.1"/>
    </source>
</evidence>
<dbReference type="EMBL" id="LABZ01000025">
    <property type="protein sequence ID" value="KMO44226.1"/>
    <property type="molecule type" value="Genomic_DNA"/>
</dbReference>
<reference evidence="1 2" key="1">
    <citation type="submission" date="2015-03" db="EMBL/GenBank/DDBJ databases">
        <title>Genome sequencing of Methylobacterium tarhaniae DSM 25844.</title>
        <authorList>
            <person name="Chaudhry V."/>
            <person name="Patil P.B."/>
        </authorList>
    </citation>
    <scope>NUCLEOTIDE SEQUENCE [LARGE SCALE GENOMIC DNA]</scope>
    <source>
        <strain evidence="1 2">DSM 25844</strain>
    </source>
</reference>
<accession>A0A0J6VY22</accession>
<keyword evidence="2" id="KW-1185">Reference proteome</keyword>
<name>A0A0J6VY22_9HYPH</name>
<comment type="caution">
    <text evidence="1">The sequence shown here is derived from an EMBL/GenBank/DDBJ whole genome shotgun (WGS) entry which is preliminary data.</text>
</comment>
<sequence length="79" mass="8737">MDHMILLVMHIETGSDPRGLWRLRTVHRLVGLSREVGVSGVVIMRRSEGTEMLANDQRVTPEFPDRLGVAAAVSTSPVE</sequence>
<organism evidence="1 2">
    <name type="scientific">Methylobacterium tarhaniae</name>
    <dbReference type="NCBI Taxonomy" id="1187852"/>
    <lineage>
        <taxon>Bacteria</taxon>
        <taxon>Pseudomonadati</taxon>
        <taxon>Pseudomonadota</taxon>
        <taxon>Alphaproteobacteria</taxon>
        <taxon>Hyphomicrobiales</taxon>
        <taxon>Methylobacteriaceae</taxon>
        <taxon>Methylobacterium</taxon>
    </lineage>
</organism>
<dbReference type="AlphaFoldDB" id="A0A0J6VY22"/>